<dbReference type="AlphaFoldDB" id="A0A221T2R9"/>
<evidence type="ECO:0000313" key="2">
    <source>
        <dbReference type="Proteomes" id="UP000259030"/>
    </source>
</evidence>
<dbReference type="KEGG" id="dfc:DFI_18500"/>
<geneLocation type="plasmid" evidence="2">
    <name>pdfi3</name>
</geneLocation>
<keyword evidence="2" id="KW-1185">Reference proteome</keyword>
<accession>A0A221T2R9</accession>
<keyword evidence="1" id="KW-0614">Plasmid</keyword>
<organism evidence="1 2">
    <name type="scientific">Deinococcus ficus</name>
    <dbReference type="NCBI Taxonomy" id="317577"/>
    <lineage>
        <taxon>Bacteria</taxon>
        <taxon>Thermotogati</taxon>
        <taxon>Deinococcota</taxon>
        <taxon>Deinococci</taxon>
        <taxon>Deinococcales</taxon>
        <taxon>Deinococcaceae</taxon>
        <taxon>Deinococcus</taxon>
    </lineage>
</organism>
<name>A0A221T2R9_9DEIO</name>
<dbReference type="Proteomes" id="UP000259030">
    <property type="component" value="Plasmid pDFI3"/>
</dbReference>
<sequence length="59" mass="6780">MVIYHARNVVKRQELKVVFVHGINVNEPFLTDTLIVLIMALKDELNVHRAPRDLGRDDG</sequence>
<proteinExistence type="predicted"/>
<evidence type="ECO:0000313" key="1">
    <source>
        <dbReference type="EMBL" id="ASN83192.1"/>
    </source>
</evidence>
<protein>
    <submittedName>
        <fullName evidence="1">Uncharacterized protein</fullName>
    </submittedName>
</protein>
<dbReference type="EMBL" id="CP021084">
    <property type="protein sequence ID" value="ASN83192.1"/>
    <property type="molecule type" value="Genomic_DNA"/>
</dbReference>
<reference evidence="1 2" key="1">
    <citation type="submission" date="2017-05" db="EMBL/GenBank/DDBJ databases">
        <title>The complete genome sequence of Deinococcus ficus isolated from the rhizosphere of the Ficus religiosa L. in Taiwan.</title>
        <authorList>
            <person name="Wu K.-M."/>
            <person name="Liao T.-L."/>
            <person name="Liu Y.-M."/>
            <person name="Young C.-C."/>
            <person name="Tsai S.-F."/>
        </authorList>
    </citation>
    <scope>NUCLEOTIDE SEQUENCE [LARGE SCALE GENOMIC DNA]</scope>
    <source>
        <strain evidence="1 2">CC-FR2-10</strain>
        <plasmid evidence="2">pdfi3</plasmid>
    </source>
</reference>
<gene>
    <name evidence="1" type="ORF">DFI_18500</name>
</gene>